<keyword evidence="2" id="KW-1185">Reference proteome</keyword>
<name>A0A1I2NLD8_9BACT</name>
<organism evidence="1 2">
    <name type="scientific">Algoriphagus hitonicola</name>
    <dbReference type="NCBI Taxonomy" id="435880"/>
    <lineage>
        <taxon>Bacteria</taxon>
        <taxon>Pseudomonadati</taxon>
        <taxon>Bacteroidota</taxon>
        <taxon>Cytophagia</taxon>
        <taxon>Cytophagales</taxon>
        <taxon>Cyclobacteriaceae</taxon>
        <taxon>Algoriphagus</taxon>
    </lineage>
</organism>
<sequence length="116" mass="13163">MPGKVLINIAEINLCQTLRSPELLLYPDVFSLLGLVKDDKGLVAWHRLSFRRTGIPTDSKTGICFLEGWILEFQQIPPADLQEGRVDFGFPLGMIALMIKFGIGQMDSFFLWVRYS</sequence>
<protein>
    <submittedName>
        <fullName evidence="1">Uncharacterized protein</fullName>
    </submittedName>
</protein>
<reference evidence="2" key="1">
    <citation type="submission" date="2016-10" db="EMBL/GenBank/DDBJ databases">
        <authorList>
            <person name="Varghese N."/>
            <person name="Submissions S."/>
        </authorList>
    </citation>
    <scope>NUCLEOTIDE SEQUENCE [LARGE SCALE GENOMIC DNA]</scope>
    <source>
        <strain evidence="2">DSM 19315</strain>
    </source>
</reference>
<evidence type="ECO:0000313" key="1">
    <source>
        <dbReference type="EMBL" id="SFG02507.1"/>
    </source>
</evidence>
<proteinExistence type="predicted"/>
<gene>
    <name evidence="1" type="ORF">SAMN04487988_10192</name>
</gene>
<evidence type="ECO:0000313" key="2">
    <source>
        <dbReference type="Proteomes" id="UP000199642"/>
    </source>
</evidence>
<accession>A0A1I2NLD8</accession>
<dbReference type="EMBL" id="FOPC01000001">
    <property type="protein sequence ID" value="SFG02507.1"/>
    <property type="molecule type" value="Genomic_DNA"/>
</dbReference>
<dbReference type="Proteomes" id="UP000199642">
    <property type="component" value="Unassembled WGS sequence"/>
</dbReference>
<dbReference type="AlphaFoldDB" id="A0A1I2NLD8"/>